<evidence type="ECO:0000313" key="1">
    <source>
        <dbReference type="EMBL" id="RJF88311.1"/>
    </source>
</evidence>
<dbReference type="AlphaFoldDB" id="A0A418WE67"/>
<protein>
    <submittedName>
        <fullName evidence="1">Type VI secretion system tube protein Hcp</fullName>
    </submittedName>
</protein>
<comment type="caution">
    <text evidence="1">The sequence shown here is derived from an EMBL/GenBank/DDBJ whole genome shotgun (WGS) entry which is preliminary data.</text>
</comment>
<dbReference type="Gene3D" id="2.30.110.20">
    <property type="entry name" value="Hcp1-like"/>
    <property type="match status" value="1"/>
</dbReference>
<name>A0A418WE67_9PROT</name>
<gene>
    <name evidence="1" type="ORF">D3874_15890</name>
</gene>
<reference evidence="1 2" key="1">
    <citation type="submission" date="2018-09" db="EMBL/GenBank/DDBJ databases">
        <authorList>
            <person name="Zhu H."/>
        </authorList>
    </citation>
    <scope>NUCLEOTIDE SEQUENCE [LARGE SCALE GENOMIC DNA]</scope>
    <source>
        <strain evidence="1 2">K1W22B-8</strain>
    </source>
</reference>
<dbReference type="InterPro" id="IPR053165">
    <property type="entry name" value="HSI-I_assembly_Hcp1"/>
</dbReference>
<dbReference type="InterPro" id="IPR008514">
    <property type="entry name" value="T6SS_Hcp"/>
</dbReference>
<accession>A0A418WE67</accession>
<dbReference type="InterPro" id="IPR036624">
    <property type="entry name" value="Hcp1-lik_sf"/>
</dbReference>
<dbReference type="Proteomes" id="UP000284605">
    <property type="component" value="Unassembled WGS sequence"/>
</dbReference>
<proteinExistence type="predicted"/>
<evidence type="ECO:0000313" key="2">
    <source>
        <dbReference type="Proteomes" id="UP000284605"/>
    </source>
</evidence>
<dbReference type="EMBL" id="QYUK01000011">
    <property type="protein sequence ID" value="RJF88311.1"/>
    <property type="molecule type" value="Genomic_DNA"/>
</dbReference>
<sequence length="186" mass="20557">MPSRRRRVHPEAIGQVTGTTEDKMALYMKFDPIKGDVTEINHKDWLLIQAISNGFSRYLTSAVGAGQNREGSTPDFQDVHITRTTDKATPELMKLALDGGRGKEVIFEFTTSDQTPFVYYQIKLFDVMISSYQQSAAGGGAGNIPTDSIALNFRKFEAKYIQRKTDGSPGESKLAGYDLSTAKAHL</sequence>
<dbReference type="SUPFAM" id="SSF141452">
    <property type="entry name" value="Hcp1-like"/>
    <property type="match status" value="1"/>
</dbReference>
<dbReference type="PANTHER" id="PTHR36152">
    <property type="entry name" value="CYTOPLASMIC PROTEIN-RELATED"/>
    <property type="match status" value="1"/>
</dbReference>
<keyword evidence="2" id="KW-1185">Reference proteome</keyword>
<organism evidence="1 2">
    <name type="scientific">Oleomonas cavernae</name>
    <dbReference type="NCBI Taxonomy" id="2320859"/>
    <lineage>
        <taxon>Bacteria</taxon>
        <taxon>Pseudomonadati</taxon>
        <taxon>Pseudomonadota</taxon>
        <taxon>Alphaproteobacteria</taxon>
        <taxon>Acetobacterales</taxon>
        <taxon>Acetobacteraceae</taxon>
        <taxon>Oleomonas</taxon>
    </lineage>
</organism>
<dbReference type="PANTHER" id="PTHR36152:SF1">
    <property type="entry name" value="UBIQUITIN-LIKE DOMAIN-CONTAINING PROTEIN"/>
    <property type="match status" value="1"/>
</dbReference>
<dbReference type="Pfam" id="PF05638">
    <property type="entry name" value="T6SS_HCP"/>
    <property type="match status" value="1"/>
</dbReference>